<feature type="domain" description="Bacterial spore germination immunoglobulin-like" evidence="2">
    <location>
        <begin position="167"/>
        <end position="251"/>
    </location>
</feature>
<evidence type="ECO:0000313" key="4">
    <source>
        <dbReference type="Proteomes" id="UP001183817"/>
    </source>
</evidence>
<evidence type="ECO:0000256" key="1">
    <source>
        <dbReference type="SAM" id="MobiDB-lite"/>
    </source>
</evidence>
<comment type="caution">
    <text evidence="3">The sequence shown here is derived from an EMBL/GenBank/DDBJ whole genome shotgun (WGS) entry which is preliminary data.</text>
</comment>
<evidence type="ECO:0000313" key="3">
    <source>
        <dbReference type="EMBL" id="MDR7359185.1"/>
    </source>
</evidence>
<feature type="compositionally biased region" description="Low complexity" evidence="1">
    <location>
        <begin position="48"/>
        <end position="77"/>
    </location>
</feature>
<protein>
    <recommendedName>
        <fullName evidence="2">Bacterial spore germination immunoglobulin-like domain-containing protein</fullName>
    </recommendedName>
</protein>
<keyword evidence="4" id="KW-1185">Reference proteome</keyword>
<proteinExistence type="predicted"/>
<dbReference type="InterPro" id="IPR018911">
    <property type="entry name" value="Gmad2_Ig-like_dom"/>
</dbReference>
<dbReference type="Pfam" id="PF10648">
    <property type="entry name" value="Gmad2"/>
    <property type="match status" value="1"/>
</dbReference>
<dbReference type="EMBL" id="JAVDYI010000001">
    <property type="protein sequence ID" value="MDR7359185.1"/>
    <property type="molecule type" value="Genomic_DNA"/>
</dbReference>
<reference evidence="3 4" key="1">
    <citation type="submission" date="2023-07" db="EMBL/GenBank/DDBJ databases">
        <title>Sequencing the genomes of 1000 actinobacteria strains.</title>
        <authorList>
            <person name="Klenk H.-P."/>
        </authorList>
    </citation>
    <scope>NUCLEOTIDE SEQUENCE [LARGE SCALE GENOMIC DNA]</scope>
    <source>
        <strain evidence="3 4">DSM 20167</strain>
    </source>
</reference>
<dbReference type="Proteomes" id="UP001183817">
    <property type="component" value="Unassembled WGS sequence"/>
</dbReference>
<evidence type="ECO:0000259" key="2">
    <source>
        <dbReference type="Pfam" id="PF10648"/>
    </source>
</evidence>
<sequence>MSQNPAPSGRGRKIVVALLVVALAAALAWVAILLMQPADGPGEDGPGTTASLGTSAPASPSATPSPTSSASDVPSAAPSLPAAEAAMVVWPDPGSTLRYAAPEEAAAGFAEELAGFTDPVYGDFMQGDSRSGELEVRAISDGAVTTVLLRQLTDGNWYAIGAMSSEIVLDSPRAGDPITSPVALSGTSRAFEGTVEVVVRSHGGAEALGTGIVTGGAGPDLGPFSGSIQWDNPGSGGGVLLLFETSAKDGSIWTAAAVPVGFAAQQ</sequence>
<dbReference type="RefSeq" id="WP_310291497.1">
    <property type="nucleotide sequence ID" value="NZ_BAAAWO010000001.1"/>
</dbReference>
<gene>
    <name evidence="3" type="ORF">J2S64_002876</name>
</gene>
<feature type="region of interest" description="Disordered" evidence="1">
    <location>
        <begin position="43"/>
        <end position="77"/>
    </location>
</feature>
<name>A0ABU2BKL4_9MICC</name>
<accession>A0ABU2BKL4</accession>
<organism evidence="3 4">
    <name type="scientific">Paeniglutamicibacter sulfureus</name>
    <dbReference type="NCBI Taxonomy" id="43666"/>
    <lineage>
        <taxon>Bacteria</taxon>
        <taxon>Bacillati</taxon>
        <taxon>Actinomycetota</taxon>
        <taxon>Actinomycetes</taxon>
        <taxon>Micrococcales</taxon>
        <taxon>Micrococcaceae</taxon>
        <taxon>Paeniglutamicibacter</taxon>
    </lineage>
</organism>